<sequence length="98" mass="10365">MGGRRQRFGRNGGRGHPRGSGSAVLFSDHAGISERPRGRGDGAKKDGNRPMPARGNAFGYAYPAGDIAGGRDDTSRPILLACSENSQPLEVFVDPTRV</sequence>
<accession>A0A9E7JC27</accession>
<dbReference type="EMBL" id="CP097502">
    <property type="protein sequence ID" value="URD74972.1"/>
    <property type="molecule type" value="Genomic_DNA"/>
</dbReference>
<name>A0A9E7JC27_9LILI</name>
<feature type="compositionally biased region" description="Basic and acidic residues" evidence="1">
    <location>
        <begin position="31"/>
        <end position="48"/>
    </location>
</feature>
<feature type="compositionally biased region" description="Basic residues" evidence="1">
    <location>
        <begin position="1"/>
        <end position="17"/>
    </location>
</feature>
<evidence type="ECO:0000313" key="3">
    <source>
        <dbReference type="Proteomes" id="UP001055439"/>
    </source>
</evidence>
<evidence type="ECO:0000313" key="2">
    <source>
        <dbReference type="EMBL" id="URD74972.1"/>
    </source>
</evidence>
<protein>
    <submittedName>
        <fullName evidence="2">G-patch domain</fullName>
    </submittedName>
</protein>
<organism evidence="2 3">
    <name type="scientific">Musa troglodytarum</name>
    <name type="common">fe'i banana</name>
    <dbReference type="NCBI Taxonomy" id="320322"/>
    <lineage>
        <taxon>Eukaryota</taxon>
        <taxon>Viridiplantae</taxon>
        <taxon>Streptophyta</taxon>
        <taxon>Embryophyta</taxon>
        <taxon>Tracheophyta</taxon>
        <taxon>Spermatophyta</taxon>
        <taxon>Magnoliopsida</taxon>
        <taxon>Liliopsida</taxon>
        <taxon>Zingiberales</taxon>
        <taxon>Musaceae</taxon>
        <taxon>Musa</taxon>
    </lineage>
</organism>
<gene>
    <name evidence="2" type="ORF">MUK42_33612</name>
</gene>
<keyword evidence="3" id="KW-1185">Reference proteome</keyword>
<proteinExistence type="predicted"/>
<dbReference type="AlphaFoldDB" id="A0A9E7JC27"/>
<feature type="region of interest" description="Disordered" evidence="1">
    <location>
        <begin position="1"/>
        <end position="59"/>
    </location>
</feature>
<dbReference type="Proteomes" id="UP001055439">
    <property type="component" value="Chromosome 1"/>
</dbReference>
<evidence type="ECO:0000256" key="1">
    <source>
        <dbReference type="SAM" id="MobiDB-lite"/>
    </source>
</evidence>
<reference evidence="2" key="1">
    <citation type="submission" date="2022-05" db="EMBL/GenBank/DDBJ databases">
        <title>The Musa troglodytarum L. genome provides insights into the mechanism of non-climacteric behaviour and enrichment of carotenoids.</title>
        <authorList>
            <person name="Wang J."/>
        </authorList>
    </citation>
    <scope>NUCLEOTIDE SEQUENCE</scope>
    <source>
        <tissue evidence="2">Leaf</tissue>
    </source>
</reference>